<evidence type="ECO:0000313" key="2">
    <source>
        <dbReference type="Proteomes" id="UP000198640"/>
    </source>
</evidence>
<proteinExistence type="predicted"/>
<name>A0A1H3F484_9PROT</name>
<organism evidence="1 2">
    <name type="scientific">Nitrosomonas halophila</name>
    <dbReference type="NCBI Taxonomy" id="44576"/>
    <lineage>
        <taxon>Bacteria</taxon>
        <taxon>Pseudomonadati</taxon>
        <taxon>Pseudomonadota</taxon>
        <taxon>Betaproteobacteria</taxon>
        <taxon>Nitrosomonadales</taxon>
        <taxon>Nitrosomonadaceae</taxon>
        <taxon>Nitrosomonas</taxon>
    </lineage>
</organism>
<reference evidence="1 2" key="1">
    <citation type="submission" date="2016-10" db="EMBL/GenBank/DDBJ databases">
        <authorList>
            <person name="de Groot N.N."/>
        </authorList>
    </citation>
    <scope>NUCLEOTIDE SEQUENCE [LARGE SCALE GENOMIC DNA]</scope>
    <source>
        <strain evidence="1 2">Nm1</strain>
    </source>
</reference>
<dbReference type="RefSeq" id="WP_090412378.1">
    <property type="nucleotide sequence ID" value="NZ_FNOY01000010.1"/>
</dbReference>
<accession>A0A1H3F484</accession>
<dbReference type="Proteomes" id="UP000198640">
    <property type="component" value="Unassembled WGS sequence"/>
</dbReference>
<keyword evidence="2" id="KW-1185">Reference proteome</keyword>
<evidence type="ECO:0000313" key="1">
    <source>
        <dbReference type="EMBL" id="SDX85791.1"/>
    </source>
</evidence>
<sequence>MKLFTSGIRGDPAQSSLLADNEKLIWFTLEEVAQGQTSDGKIAYIEALFKDFDDDRTSLKQALENLKDSFEANYLNCQQNYRIVLPRDEEGQRISAGVRGKEAAIDLPLNQHQVSLLLGMAAHLRGFDFLEKAPSIIVHPYGWIEVEENCDLQIELIKLVETCKDSKDVVVENQKNRWFRLSISPECVFFDDAYFRCSYYQKDLQNRQNKVCVTAIRRQFITRLGTVAEDKKEAKISTSIIKSLDKLMKGEQDDSLAISVRGSYRKPPLHDGLSSLGMRGLLRQDAGAVRIFCEIMEN</sequence>
<dbReference type="EMBL" id="FNOY01000010">
    <property type="protein sequence ID" value="SDX85791.1"/>
    <property type="molecule type" value="Genomic_DNA"/>
</dbReference>
<dbReference type="AlphaFoldDB" id="A0A1H3F484"/>
<protein>
    <submittedName>
        <fullName evidence="1">Uncharacterized protein</fullName>
    </submittedName>
</protein>
<gene>
    <name evidence="1" type="ORF">SAMN05421881_101056</name>
</gene>